<dbReference type="Pfam" id="PF00096">
    <property type="entry name" value="zf-C2H2"/>
    <property type="match status" value="6"/>
</dbReference>
<dbReference type="FunFam" id="3.30.160.60:FF:000646">
    <property type="entry name" value="Myeloid zinc finger 1"/>
    <property type="match status" value="1"/>
</dbReference>
<feature type="domain" description="C2H2-type" evidence="14">
    <location>
        <begin position="393"/>
        <end position="421"/>
    </location>
</feature>
<dbReference type="FunFam" id="3.30.160.60:FF:000097">
    <property type="entry name" value="Zinc finger protein"/>
    <property type="match status" value="1"/>
</dbReference>
<dbReference type="GO" id="GO:0008270">
    <property type="term" value="F:zinc ion binding"/>
    <property type="evidence" value="ECO:0007669"/>
    <property type="project" value="UniProtKB-KW"/>
</dbReference>
<dbReference type="STRING" id="62062.ENSHHUP00000090263"/>
<evidence type="ECO:0000256" key="1">
    <source>
        <dbReference type="ARBA" id="ARBA00003767"/>
    </source>
</evidence>
<feature type="region of interest" description="Disordered" evidence="13">
    <location>
        <begin position="155"/>
        <end position="193"/>
    </location>
</feature>
<dbReference type="PANTHER" id="PTHR23226">
    <property type="entry name" value="ZINC FINGER AND SCAN DOMAIN-CONTAINING"/>
    <property type="match status" value="1"/>
</dbReference>
<comment type="similarity">
    <text evidence="3">Belongs to the krueppel C2H2-type zinc-finger protein family.</text>
</comment>
<evidence type="ECO:0000256" key="12">
    <source>
        <dbReference type="PROSITE-ProRule" id="PRU00042"/>
    </source>
</evidence>
<dbReference type="PANTHER" id="PTHR23226:SF377">
    <property type="entry name" value="ZINC FINGER AND SCAN DOMAIN-CONTAINING PROTEIN 20"/>
    <property type="match status" value="1"/>
</dbReference>
<evidence type="ECO:0000256" key="13">
    <source>
        <dbReference type="SAM" id="MobiDB-lite"/>
    </source>
</evidence>
<keyword evidence="16" id="KW-1185">Reference proteome</keyword>
<feature type="domain" description="C2H2-type" evidence="14">
    <location>
        <begin position="281"/>
        <end position="308"/>
    </location>
</feature>
<evidence type="ECO:0000313" key="15">
    <source>
        <dbReference type="Ensembl" id="ENSHHUP00000090263.1"/>
    </source>
</evidence>
<dbReference type="InterPro" id="IPR036236">
    <property type="entry name" value="Znf_C2H2_sf"/>
</dbReference>
<feature type="domain" description="C2H2-type" evidence="14">
    <location>
        <begin position="337"/>
        <end position="364"/>
    </location>
</feature>
<keyword evidence="9" id="KW-0238">DNA-binding</keyword>
<dbReference type="FunFam" id="3.30.160.60:FF:000100">
    <property type="entry name" value="Zinc finger 45-like"/>
    <property type="match status" value="1"/>
</dbReference>
<keyword evidence="6 12" id="KW-0863">Zinc-finger</keyword>
<evidence type="ECO:0000256" key="6">
    <source>
        <dbReference type="ARBA" id="ARBA00022771"/>
    </source>
</evidence>
<accession>A0A4W5RVJ6</accession>
<proteinExistence type="inferred from homology"/>
<dbReference type="Proteomes" id="UP000314982">
    <property type="component" value="Unassembled WGS sequence"/>
</dbReference>
<keyword evidence="10" id="KW-0804">Transcription</keyword>
<evidence type="ECO:0000259" key="14">
    <source>
        <dbReference type="PROSITE" id="PS50157"/>
    </source>
</evidence>
<evidence type="ECO:0000256" key="8">
    <source>
        <dbReference type="ARBA" id="ARBA00023015"/>
    </source>
</evidence>
<dbReference type="InterPro" id="IPR013087">
    <property type="entry name" value="Znf_C2H2_type"/>
</dbReference>
<sequence length="468" mass="53513">MAKLQSLSVFVNERLTVAAVEIFDVVEKVVAEYQVEISRSKEENDRLRRLLRITTEIKEEETPEQEWSPSPRQEKPELTRIKEEQEDIWTSQEVGQHQGLEADTIEFIFTPPCVKNECDLPQSQTVDGRSSDFKLLDHKTFGTVTHIKGLNMLCDPPDNEGNTSSHSSALSSVPLGLDSSPPLGQRTKTSTTSTKPHCCLDCGKCFTQIGRLKMHSRIHSEGKPFSCGDCGNRFQLKGELTKHIVIHTGEKSFNCGDCGKSFNRKLTLNRHILLTKGEKPFCCGDCGKSFTRRQTLNRHKMIHTGEKPFHCGYCGKGFNRKETLIDHIQNHTGEKPFSCGDCGKSFNRKRNLTSHLLTHTEEKPFSCSDCGKSFKQKSDLTKHIMIHMEDKPFQCEECGKSFNYKVNLNRHVLFIHKERKQEDIHAVVQSMVGCFHVVRNRNFPVSRGDERMVRLVLLIHSTFRYYFF</sequence>
<dbReference type="FunFam" id="3.30.160.60:FF:001325">
    <property type="entry name" value="zinc finger protein 200"/>
    <property type="match status" value="1"/>
</dbReference>
<evidence type="ECO:0000256" key="9">
    <source>
        <dbReference type="ARBA" id="ARBA00023125"/>
    </source>
</evidence>
<dbReference type="GO" id="GO:0042802">
    <property type="term" value="F:identical protein binding"/>
    <property type="evidence" value="ECO:0007669"/>
    <property type="project" value="UniProtKB-ARBA"/>
</dbReference>
<dbReference type="GO" id="GO:0045893">
    <property type="term" value="P:positive regulation of DNA-templated transcription"/>
    <property type="evidence" value="ECO:0007669"/>
    <property type="project" value="UniProtKB-ARBA"/>
</dbReference>
<dbReference type="GO" id="GO:0005634">
    <property type="term" value="C:nucleus"/>
    <property type="evidence" value="ECO:0007669"/>
    <property type="project" value="UniProtKB-SubCell"/>
</dbReference>
<comment type="subcellular location">
    <subcellularLocation>
        <location evidence="2">Nucleus</location>
    </subcellularLocation>
</comment>
<dbReference type="SMART" id="SM00355">
    <property type="entry name" value="ZnF_C2H2"/>
    <property type="match status" value="8"/>
</dbReference>
<evidence type="ECO:0000256" key="3">
    <source>
        <dbReference type="ARBA" id="ARBA00006991"/>
    </source>
</evidence>
<feature type="domain" description="C2H2-type" evidence="14">
    <location>
        <begin position="225"/>
        <end position="252"/>
    </location>
</feature>
<dbReference type="AlphaFoldDB" id="A0A4W5RVJ6"/>
<evidence type="ECO:0000256" key="10">
    <source>
        <dbReference type="ARBA" id="ARBA00023163"/>
    </source>
</evidence>
<dbReference type="FunFam" id="3.30.160.60:FF:000508">
    <property type="entry name" value="Myeloid zinc finger 1"/>
    <property type="match status" value="1"/>
</dbReference>
<dbReference type="Gene3D" id="3.30.160.60">
    <property type="entry name" value="Classic Zinc Finger"/>
    <property type="match status" value="8"/>
</dbReference>
<reference evidence="15" key="2">
    <citation type="submission" date="2025-08" db="UniProtKB">
        <authorList>
            <consortium name="Ensembl"/>
        </authorList>
    </citation>
    <scope>IDENTIFICATION</scope>
</reference>
<keyword evidence="8" id="KW-0805">Transcription regulation</keyword>
<dbReference type="FunFam" id="3.30.160.60:FF:001384">
    <property type="entry name" value="Zinc finger protein"/>
    <property type="match status" value="1"/>
</dbReference>
<organism evidence="15 16">
    <name type="scientific">Hucho hucho</name>
    <name type="common">huchen</name>
    <dbReference type="NCBI Taxonomy" id="62062"/>
    <lineage>
        <taxon>Eukaryota</taxon>
        <taxon>Metazoa</taxon>
        <taxon>Chordata</taxon>
        <taxon>Craniata</taxon>
        <taxon>Vertebrata</taxon>
        <taxon>Euteleostomi</taxon>
        <taxon>Actinopterygii</taxon>
        <taxon>Neopterygii</taxon>
        <taxon>Teleostei</taxon>
        <taxon>Protacanthopterygii</taxon>
        <taxon>Salmoniformes</taxon>
        <taxon>Salmonidae</taxon>
        <taxon>Salmoninae</taxon>
        <taxon>Hucho</taxon>
    </lineage>
</organism>
<dbReference type="GO" id="GO:0000981">
    <property type="term" value="F:DNA-binding transcription factor activity, RNA polymerase II-specific"/>
    <property type="evidence" value="ECO:0007669"/>
    <property type="project" value="TreeGrafter"/>
</dbReference>
<dbReference type="SUPFAM" id="SSF57667">
    <property type="entry name" value="beta-beta-alpha zinc fingers"/>
    <property type="match status" value="5"/>
</dbReference>
<keyword evidence="11" id="KW-0539">Nucleus</keyword>
<dbReference type="GO" id="GO:0005694">
    <property type="term" value="C:chromosome"/>
    <property type="evidence" value="ECO:0007669"/>
    <property type="project" value="UniProtKB-ARBA"/>
</dbReference>
<feature type="domain" description="C2H2-type" evidence="14">
    <location>
        <begin position="365"/>
        <end position="392"/>
    </location>
</feature>
<dbReference type="PROSITE" id="PS50157">
    <property type="entry name" value="ZINC_FINGER_C2H2_2"/>
    <property type="match status" value="8"/>
</dbReference>
<dbReference type="FunFam" id="3.30.160.60:FF:001732">
    <property type="entry name" value="Zgc:162936"/>
    <property type="match status" value="1"/>
</dbReference>
<feature type="domain" description="C2H2-type" evidence="14">
    <location>
        <begin position="309"/>
        <end position="336"/>
    </location>
</feature>
<dbReference type="FunFam" id="3.30.160.60:FF:000417">
    <property type="entry name" value="Zinc finger protein"/>
    <property type="match status" value="1"/>
</dbReference>
<dbReference type="PROSITE" id="PS00028">
    <property type="entry name" value="ZINC_FINGER_C2H2_1"/>
    <property type="match status" value="7"/>
</dbReference>
<keyword evidence="4" id="KW-0479">Metal-binding</keyword>
<feature type="region of interest" description="Disordered" evidence="13">
    <location>
        <begin position="59"/>
        <end position="79"/>
    </location>
</feature>
<reference evidence="15" key="3">
    <citation type="submission" date="2025-09" db="UniProtKB">
        <authorList>
            <consortium name="Ensembl"/>
        </authorList>
    </citation>
    <scope>IDENTIFICATION</scope>
</reference>
<dbReference type="GeneTree" id="ENSGT00950000182774"/>
<dbReference type="GO" id="GO:0000978">
    <property type="term" value="F:RNA polymerase II cis-regulatory region sequence-specific DNA binding"/>
    <property type="evidence" value="ECO:0007669"/>
    <property type="project" value="TreeGrafter"/>
</dbReference>
<evidence type="ECO:0000256" key="5">
    <source>
        <dbReference type="ARBA" id="ARBA00022737"/>
    </source>
</evidence>
<evidence type="ECO:0000256" key="2">
    <source>
        <dbReference type="ARBA" id="ARBA00004123"/>
    </source>
</evidence>
<name>A0A4W5RVJ6_9TELE</name>
<keyword evidence="5" id="KW-0677">Repeat</keyword>
<evidence type="ECO:0000313" key="16">
    <source>
        <dbReference type="Proteomes" id="UP000314982"/>
    </source>
</evidence>
<dbReference type="Ensembl" id="ENSHHUT00000093058.1">
    <property type="protein sequence ID" value="ENSHHUP00000090263.1"/>
    <property type="gene ID" value="ENSHHUG00000052116.1"/>
</dbReference>
<comment type="function">
    <text evidence="1">May be involved in transcriptional regulation.</text>
</comment>
<evidence type="ECO:0000256" key="7">
    <source>
        <dbReference type="ARBA" id="ARBA00022833"/>
    </source>
</evidence>
<keyword evidence="7" id="KW-0862">Zinc</keyword>
<protein>
    <recommendedName>
        <fullName evidence="14">C2H2-type domain-containing protein</fullName>
    </recommendedName>
</protein>
<reference evidence="16" key="1">
    <citation type="submission" date="2018-06" db="EMBL/GenBank/DDBJ databases">
        <title>Genome assembly of Danube salmon.</title>
        <authorList>
            <person name="Macqueen D.J."/>
            <person name="Gundappa M.K."/>
        </authorList>
    </citation>
    <scope>NUCLEOTIDE SEQUENCE [LARGE SCALE GENOMIC DNA]</scope>
</reference>
<feature type="domain" description="C2H2-type" evidence="14">
    <location>
        <begin position="197"/>
        <end position="224"/>
    </location>
</feature>
<evidence type="ECO:0000256" key="4">
    <source>
        <dbReference type="ARBA" id="ARBA00022723"/>
    </source>
</evidence>
<feature type="domain" description="C2H2-type" evidence="14">
    <location>
        <begin position="253"/>
        <end position="280"/>
    </location>
</feature>
<evidence type="ECO:0000256" key="11">
    <source>
        <dbReference type="ARBA" id="ARBA00023242"/>
    </source>
</evidence>